<feature type="chain" id="PRO_5028059264" description="BatD" evidence="2">
    <location>
        <begin position="23"/>
        <end position="490"/>
    </location>
</feature>
<evidence type="ECO:0008006" key="4">
    <source>
        <dbReference type="Google" id="ProtNLM"/>
    </source>
</evidence>
<keyword evidence="2" id="KW-0732">Signal</keyword>
<dbReference type="EMBL" id="CACVAZ010000219">
    <property type="protein sequence ID" value="CAA6827297.1"/>
    <property type="molecule type" value="Genomic_DNA"/>
</dbReference>
<name>A0A6S6UAK4_9BACT</name>
<keyword evidence="1" id="KW-0472">Membrane</keyword>
<dbReference type="PANTHER" id="PTHR40940:SF2">
    <property type="entry name" value="BATD"/>
    <property type="match status" value="1"/>
</dbReference>
<keyword evidence="1" id="KW-0812">Transmembrane</keyword>
<protein>
    <recommendedName>
        <fullName evidence="4">BatD</fullName>
    </recommendedName>
</protein>
<dbReference type="Pfam" id="PF13584">
    <property type="entry name" value="BatD"/>
    <property type="match status" value="1"/>
</dbReference>
<reference evidence="3" key="1">
    <citation type="submission" date="2020-01" db="EMBL/GenBank/DDBJ databases">
        <authorList>
            <person name="Meier V. D."/>
            <person name="Meier V D."/>
        </authorList>
    </citation>
    <scope>NUCLEOTIDE SEQUENCE</scope>
    <source>
        <strain evidence="3">HLG_WM_MAG_02</strain>
    </source>
</reference>
<feature type="signal peptide" evidence="2">
    <location>
        <begin position="1"/>
        <end position="22"/>
    </location>
</feature>
<evidence type="ECO:0000256" key="1">
    <source>
        <dbReference type="SAM" id="Phobius"/>
    </source>
</evidence>
<proteinExistence type="predicted"/>
<organism evidence="3">
    <name type="scientific">uncultured Sulfurovum sp</name>
    <dbReference type="NCBI Taxonomy" id="269237"/>
    <lineage>
        <taxon>Bacteria</taxon>
        <taxon>Pseudomonadati</taxon>
        <taxon>Campylobacterota</taxon>
        <taxon>Epsilonproteobacteria</taxon>
        <taxon>Campylobacterales</taxon>
        <taxon>Sulfurovaceae</taxon>
        <taxon>Sulfurovum</taxon>
        <taxon>environmental samples</taxon>
    </lineage>
</organism>
<gene>
    <name evidence="3" type="ORF">HELGO_WM27057</name>
</gene>
<dbReference type="AlphaFoldDB" id="A0A6S6UAK4"/>
<evidence type="ECO:0000313" key="3">
    <source>
        <dbReference type="EMBL" id="CAA6827297.1"/>
    </source>
</evidence>
<feature type="transmembrane region" description="Helical" evidence="1">
    <location>
        <begin position="406"/>
        <end position="427"/>
    </location>
</feature>
<dbReference type="InterPro" id="IPR025738">
    <property type="entry name" value="BatD"/>
</dbReference>
<sequence>MNKILGSFLCVLGFLSAGSITATVDSTELTEGDSVLFTLAVTGKNIDHIPDIKEINGKKVFNTQRRSSSNFVYVNGTSSMEKTQMMIMEFRPDRNMTIPSFSAKVDGKIEKTTPIEIKILKSSTGMKRETKDFSLDIKVEKSKFYLGESIILNLYFKQRKHIDVLQIDYMPPAFKDFFSKQIGEGSTYDKGDFTIQELNYLLIAKKAGALILEPARAKIAERSREQQRGGWFTDVPKWTKISSPSLELEVIEASEKHDIVGQFTLTDKVDHMKVKANKPVTLRMELLGKGTLDDYDGISFNIPSVTMYSDDAKIESTLMGKKLQSRYQKSFVFISDHNFTIPSKEIRVYDYETGKIEVLKTKAYSIEVEGGVKKLSRPVVHTQTGVQTARPLLKNQFKWYEDPQSLWALALAFVLGIFSTYLVKYLPSVSLAKFKVRNNKYDEALKVLYPKMGESVEVEAMVRQLYARKGGDKSINIDKEALKILVEKYQ</sequence>
<keyword evidence="1" id="KW-1133">Transmembrane helix</keyword>
<accession>A0A6S6UAK4</accession>
<dbReference type="PANTHER" id="PTHR40940">
    <property type="entry name" value="PROTEIN BATD-RELATED"/>
    <property type="match status" value="1"/>
</dbReference>
<evidence type="ECO:0000256" key="2">
    <source>
        <dbReference type="SAM" id="SignalP"/>
    </source>
</evidence>